<evidence type="ECO:0000256" key="4">
    <source>
        <dbReference type="ARBA" id="ARBA00023136"/>
    </source>
</evidence>
<accession>A0A1R0H2L6</accession>
<evidence type="ECO:0000256" key="2">
    <source>
        <dbReference type="ARBA" id="ARBA00022692"/>
    </source>
</evidence>
<dbReference type="EMBL" id="LSSL01000948">
    <property type="protein sequence ID" value="OLY83357.1"/>
    <property type="molecule type" value="Genomic_DNA"/>
</dbReference>
<dbReference type="FunFam" id="1.20.1280.290:FF:000009">
    <property type="entry name" value="PQ loop repeat family protein"/>
    <property type="match status" value="1"/>
</dbReference>
<dbReference type="PANTHER" id="PTHR16201:SF44">
    <property type="entry name" value="SEVEN TRANSMEMBRANE PROTEIN 1"/>
    <property type="match status" value="1"/>
</dbReference>
<dbReference type="GO" id="GO:0034486">
    <property type="term" value="P:vacuolar transmembrane transport"/>
    <property type="evidence" value="ECO:0007669"/>
    <property type="project" value="UniProtKB-ARBA"/>
</dbReference>
<evidence type="ECO:0000256" key="3">
    <source>
        <dbReference type="ARBA" id="ARBA00022989"/>
    </source>
</evidence>
<dbReference type="STRING" id="133383.A0A1R0H2L6"/>
<keyword evidence="9" id="KW-1185">Reference proteome</keyword>
<keyword evidence="3 7" id="KW-1133">Transmembrane helix</keyword>
<comment type="similarity">
    <text evidence="5">Belongs to the laat-1 family.</text>
</comment>
<organism evidence="8 9">
    <name type="scientific">Smittium mucronatum</name>
    <dbReference type="NCBI Taxonomy" id="133383"/>
    <lineage>
        <taxon>Eukaryota</taxon>
        <taxon>Fungi</taxon>
        <taxon>Fungi incertae sedis</taxon>
        <taxon>Zoopagomycota</taxon>
        <taxon>Kickxellomycotina</taxon>
        <taxon>Harpellomycetes</taxon>
        <taxon>Harpellales</taxon>
        <taxon>Legeriomycetaceae</taxon>
        <taxon>Smittium</taxon>
    </lineage>
</organism>
<dbReference type="Pfam" id="PF04193">
    <property type="entry name" value="PQ-loop"/>
    <property type="match status" value="1"/>
</dbReference>
<comment type="caution">
    <text evidence="8">The sequence shown here is derived from an EMBL/GenBank/DDBJ whole genome shotgun (WGS) entry which is preliminary data.</text>
</comment>
<feature type="transmembrane region" description="Helical" evidence="7">
    <location>
        <begin position="6"/>
        <end position="23"/>
    </location>
</feature>
<dbReference type="InterPro" id="IPR006603">
    <property type="entry name" value="PQ-loop_rpt"/>
</dbReference>
<evidence type="ECO:0000256" key="7">
    <source>
        <dbReference type="SAM" id="Phobius"/>
    </source>
</evidence>
<comment type="subcellular location">
    <subcellularLocation>
        <location evidence="1">Membrane</location>
        <topology evidence="1">Multi-pass membrane protein</topology>
    </subcellularLocation>
</comment>
<dbReference type="InterPro" id="IPR051415">
    <property type="entry name" value="LAAT-1"/>
</dbReference>
<evidence type="ECO:0000256" key="6">
    <source>
        <dbReference type="ARBA" id="ARBA00050768"/>
    </source>
</evidence>
<comment type="catalytic activity">
    <reaction evidence="6">
        <text>L-histidine(out) + L-arginine(in) = L-histidine(in) + L-arginine(out)</text>
        <dbReference type="Rhea" id="RHEA:71063"/>
        <dbReference type="ChEBI" id="CHEBI:32682"/>
        <dbReference type="ChEBI" id="CHEBI:57595"/>
    </reaction>
</comment>
<dbReference type="Gene3D" id="1.20.1280.290">
    <property type="match status" value="1"/>
</dbReference>
<dbReference type="GO" id="GO:0015174">
    <property type="term" value="F:basic amino acid transmembrane transporter activity"/>
    <property type="evidence" value="ECO:0007669"/>
    <property type="project" value="UniProtKB-ARBA"/>
</dbReference>
<evidence type="ECO:0000256" key="5">
    <source>
        <dbReference type="ARBA" id="ARBA00038039"/>
    </source>
</evidence>
<dbReference type="Proteomes" id="UP000187455">
    <property type="component" value="Unassembled WGS sequence"/>
</dbReference>
<sequence>MDHHSVSELFGAISILASAITNFPQFLKNYKKKSGESLSLEMLWLWIVSDVLNLLGSVLQNILFTAILQALYYVVADILILMQVYYYRIYYASNKEIESMSIISESSSLITIQDEYGSVGMLDVSIPIQADPAANQENPKLKPALQETSFATVAAYSFVWVREPGAVPVLAHSPDRPEPLQQVVHRPLPHHVLLLHPQQQRLHHLVLCGVHRKGIRTGIPPVDPHLHPFPIL</sequence>
<evidence type="ECO:0000313" key="9">
    <source>
        <dbReference type="Proteomes" id="UP000187455"/>
    </source>
</evidence>
<dbReference type="OrthoDB" id="8048523at2759"/>
<reference evidence="8 9" key="1">
    <citation type="journal article" date="2016" name="Mol. Biol. Evol.">
        <title>Genome-Wide Survey of Gut Fungi (Harpellales) Reveals the First Horizontally Transferred Ubiquitin Gene from a Mosquito Host.</title>
        <authorList>
            <person name="Wang Y."/>
            <person name="White M.M."/>
            <person name="Kvist S."/>
            <person name="Moncalvo J.M."/>
        </authorList>
    </citation>
    <scope>NUCLEOTIDE SEQUENCE [LARGE SCALE GENOMIC DNA]</scope>
    <source>
        <strain evidence="8 9">ALG-7-W6</strain>
    </source>
</reference>
<name>A0A1R0H2L6_9FUNG</name>
<evidence type="ECO:0000313" key="8">
    <source>
        <dbReference type="EMBL" id="OLY83357.1"/>
    </source>
</evidence>
<gene>
    <name evidence="8" type="ORF">AYI68_g2505</name>
</gene>
<dbReference type="SMART" id="SM00679">
    <property type="entry name" value="CTNS"/>
    <property type="match status" value="1"/>
</dbReference>
<keyword evidence="4 7" id="KW-0472">Membrane</keyword>
<dbReference type="AlphaFoldDB" id="A0A1R0H2L6"/>
<feature type="transmembrane region" description="Helical" evidence="7">
    <location>
        <begin position="70"/>
        <end position="87"/>
    </location>
</feature>
<keyword evidence="2 7" id="KW-0812">Transmembrane</keyword>
<dbReference type="PANTHER" id="PTHR16201">
    <property type="entry name" value="SEVEN TRANSMEMBRANE PROTEIN 1-RELATED"/>
    <property type="match status" value="1"/>
</dbReference>
<feature type="transmembrane region" description="Helical" evidence="7">
    <location>
        <begin position="43"/>
        <end position="64"/>
    </location>
</feature>
<proteinExistence type="inferred from homology"/>
<protein>
    <submittedName>
        <fullName evidence="8">Seven transmembrane protein 1</fullName>
    </submittedName>
</protein>
<evidence type="ECO:0000256" key="1">
    <source>
        <dbReference type="ARBA" id="ARBA00004141"/>
    </source>
</evidence>
<dbReference type="GO" id="GO:0098852">
    <property type="term" value="C:lytic vacuole membrane"/>
    <property type="evidence" value="ECO:0007669"/>
    <property type="project" value="UniProtKB-ARBA"/>
</dbReference>